<dbReference type="Gene3D" id="1.20.58.2220">
    <property type="entry name" value="Formin, FH2 domain"/>
    <property type="match status" value="1"/>
</dbReference>
<proteinExistence type="predicted"/>
<dbReference type="GO" id="GO:0005884">
    <property type="term" value="C:actin filament"/>
    <property type="evidence" value="ECO:0007669"/>
    <property type="project" value="TreeGrafter"/>
</dbReference>
<accession>A0A813Z574</accession>
<dbReference type="Gene3D" id="1.20.58.630">
    <property type="match status" value="1"/>
</dbReference>
<dbReference type="Gene3D" id="1.25.10.10">
    <property type="entry name" value="Leucine-rich Repeat Variant"/>
    <property type="match status" value="1"/>
</dbReference>
<evidence type="ECO:0000259" key="4">
    <source>
        <dbReference type="PROSITE" id="PS51444"/>
    </source>
</evidence>
<dbReference type="InterPro" id="IPR011989">
    <property type="entry name" value="ARM-like"/>
</dbReference>
<feature type="domain" description="GBD/FH3" evidence="3">
    <location>
        <begin position="82"/>
        <end position="464"/>
    </location>
</feature>
<keyword evidence="7" id="KW-1185">Reference proteome</keyword>
<dbReference type="Gene3D" id="1.10.238.150">
    <property type="entry name" value="Formin, FH3 diaphanous domain"/>
    <property type="match status" value="1"/>
</dbReference>
<feature type="compositionally biased region" description="Low complexity" evidence="2">
    <location>
        <begin position="582"/>
        <end position="592"/>
    </location>
</feature>
<feature type="compositionally biased region" description="Pro residues" evidence="2">
    <location>
        <begin position="594"/>
        <end position="623"/>
    </location>
</feature>
<dbReference type="PANTHER" id="PTHR45691:SF6">
    <property type="entry name" value="PROTEIN DIAPHANOUS"/>
    <property type="match status" value="1"/>
</dbReference>
<dbReference type="AlphaFoldDB" id="A0A813Z574"/>
<evidence type="ECO:0000259" key="3">
    <source>
        <dbReference type="PROSITE" id="PS51232"/>
    </source>
</evidence>
<evidence type="ECO:0000313" key="7">
    <source>
        <dbReference type="Proteomes" id="UP000663829"/>
    </source>
</evidence>
<dbReference type="InterPro" id="IPR042201">
    <property type="entry name" value="FH2_Formin_sf"/>
</dbReference>
<feature type="region of interest" description="Disordered" evidence="2">
    <location>
        <begin position="1210"/>
        <end position="1246"/>
    </location>
</feature>
<dbReference type="Gene3D" id="6.10.30.30">
    <property type="match status" value="1"/>
</dbReference>
<dbReference type="GO" id="GO:0003779">
    <property type="term" value="F:actin binding"/>
    <property type="evidence" value="ECO:0007669"/>
    <property type="project" value="InterPro"/>
</dbReference>
<dbReference type="Pfam" id="PF02181">
    <property type="entry name" value="FH2"/>
    <property type="match status" value="1"/>
</dbReference>
<dbReference type="Proteomes" id="UP000663829">
    <property type="component" value="Unassembled WGS sequence"/>
</dbReference>
<feature type="region of interest" description="Disordered" evidence="2">
    <location>
        <begin position="563"/>
        <end position="745"/>
    </location>
</feature>
<dbReference type="PANTHER" id="PTHR45691">
    <property type="entry name" value="PROTEIN DIAPHANOUS"/>
    <property type="match status" value="1"/>
</dbReference>
<feature type="compositionally biased region" description="Polar residues" evidence="2">
    <location>
        <begin position="32"/>
        <end position="48"/>
    </location>
</feature>
<comment type="caution">
    <text evidence="5">The sequence shown here is derived from an EMBL/GenBank/DDBJ whole genome shotgun (WGS) entry which is preliminary data.</text>
</comment>
<dbReference type="Proteomes" id="UP000681722">
    <property type="component" value="Unassembled WGS sequence"/>
</dbReference>
<dbReference type="SMART" id="SM00498">
    <property type="entry name" value="FH2"/>
    <property type="match status" value="1"/>
</dbReference>
<evidence type="ECO:0000313" key="6">
    <source>
        <dbReference type="EMBL" id="CAF3677028.1"/>
    </source>
</evidence>
<dbReference type="OrthoDB" id="1104827at2759"/>
<dbReference type="SUPFAM" id="SSF48371">
    <property type="entry name" value="ARM repeat"/>
    <property type="match status" value="1"/>
</dbReference>
<gene>
    <name evidence="5" type="ORF">GPM918_LOCUS8231</name>
    <name evidence="6" type="ORF">SRO942_LOCUS8231</name>
</gene>
<dbReference type="InterPro" id="IPR010472">
    <property type="entry name" value="FH3_dom"/>
</dbReference>
<feature type="compositionally biased region" description="Low complexity" evidence="2">
    <location>
        <begin position="49"/>
        <end position="59"/>
    </location>
</feature>
<evidence type="ECO:0000313" key="5">
    <source>
        <dbReference type="EMBL" id="CAF0893138.1"/>
    </source>
</evidence>
<feature type="region of interest" description="Disordered" evidence="2">
    <location>
        <begin position="19"/>
        <end position="70"/>
    </location>
</feature>
<dbReference type="Pfam" id="PF06367">
    <property type="entry name" value="Drf_FH3"/>
    <property type="match status" value="1"/>
</dbReference>
<dbReference type="EMBL" id="CAJOBC010001411">
    <property type="protein sequence ID" value="CAF3677028.1"/>
    <property type="molecule type" value="Genomic_DNA"/>
</dbReference>
<feature type="compositionally biased region" description="Polar residues" evidence="2">
    <location>
        <begin position="1227"/>
        <end position="1243"/>
    </location>
</feature>
<reference evidence="5" key="1">
    <citation type="submission" date="2021-02" db="EMBL/GenBank/DDBJ databases">
        <authorList>
            <person name="Nowell W R."/>
        </authorList>
    </citation>
    <scope>NUCLEOTIDE SEQUENCE</scope>
</reference>
<dbReference type="PROSITE" id="PS51232">
    <property type="entry name" value="GBD_FH3"/>
    <property type="match status" value="1"/>
</dbReference>
<evidence type="ECO:0000256" key="1">
    <source>
        <dbReference type="SAM" id="Coils"/>
    </source>
</evidence>
<feature type="domain" description="FH2" evidence="4">
    <location>
        <begin position="766"/>
        <end position="1169"/>
    </location>
</feature>
<feature type="compositionally biased region" description="Pro residues" evidence="2">
    <location>
        <begin position="644"/>
        <end position="745"/>
    </location>
</feature>
<sequence>MATISSRVQNYVASIRMPKAHKSRPGIPFDQSIDNTPDSNIVDYNSGRTSSTSFTSPSPMLYGGSGDSANQTTLVLNNESEINSLPEEELRERFKTLMDDLFTGNETKKRTFEQMSVQHMRAMLISHSNLAANEMSGQNAPEVQINFLSNISIDNISKHSKDVFDKVAFSLKKYGLKWSKIFGENDRGPNALKINNDNDPRKEKMNNLYDTIGAGIEAFKNYLNLGWNFNSLKERLAMDISERTINVLNLLYNEKDERLTKTKHSCAIVLFTLAMPNESNPSNGQNIASLLAISARKWCIKRERFACLVDGLDNTIDIAGDYLMCINAIFVTLSTEHRYHLRSELFRSGFKQRFEELQKKIDECSDLKHKENSVTQVDLFYKKIDEDYQSMHIKLDFISGSWSDAHACFEYFYQLVQGTTSEHVLSSILNRLICIRDDPAIRHAYLKLIDERITKIVFSKKARDPDFDTWSLNSEADSGVSDPSSIRIDGSLSDISHTISAPSSVLSAENDVNIALLKGRIEHLEENNEKLNKVIESLIKNVDEETTKNIKKQYSDIFKDPHQVTIPNDLQPPTNIPPPLPSSLSVPNNIPVAPSCPLPGPTNIPPPPPFPGSIPNAPPPPGMNGPQAPLGIPPAPSMPDTQNIPPPPPPPHGMGIPPPPPFPGGSIPPPPPFPGGSIPPPPPFPDGSVPPPPPFPDGSVPPPPPFPGGGIPPPPPFPGGSVPPPPPFPGGGIPPPPPFVGGGVPPPPPGMTVALGPPPLPEYLPKKQKYVVGETVKKVNWDKVNPHEIKKESLWANIDEKKYQDKTFFSSLKENFATKSVPGKGPNIDLNENETTKKTKEFHVLDAHAGRNFAIMFSQLRSTPQQFRQWLMSCDSEHLTSDLLAQLDKSLPTPEELKKLSELKNEINDLPDSEQYFCAVSDIKRLPQRIKTLLFKARYKEQLEDTEKHLVAGRQACEAVRKSQRFHKMLELILTIGNYMNSSAKSYEPIYGFDIKFLPRLHTTKSNDGKRTLLHFIAQEVEKDHPDLLKFPEEFQGLSEVASKIDINDLQKILQEVKSRVNSAQLDLDNSKNSPTQDPNDRFVDAMEVGFVKRATDDVQRLEQLNVKMMSAYQDLCDFLTMDGKKYSLNEFFADLKSFCTVFSACVQENRLWREQEEKLRRAQMTKQIIDEGKKRQRNENKNEQNTYFKPSDEDVDVVSNLRSALKDSNLSNPQRRRRPGAGKAKLSQNHTLKSNENVSSQRKQPDENGITILTILKNRNYV</sequence>
<dbReference type="EMBL" id="CAJNOQ010001411">
    <property type="protein sequence ID" value="CAF0893138.1"/>
    <property type="molecule type" value="Genomic_DNA"/>
</dbReference>
<dbReference type="GO" id="GO:0030041">
    <property type="term" value="P:actin filament polymerization"/>
    <property type="evidence" value="ECO:0007669"/>
    <property type="project" value="TreeGrafter"/>
</dbReference>
<name>A0A813Z574_9BILA</name>
<dbReference type="SMART" id="SM01139">
    <property type="entry name" value="Drf_FH3"/>
    <property type="match status" value="1"/>
</dbReference>
<organism evidence="5 7">
    <name type="scientific">Didymodactylos carnosus</name>
    <dbReference type="NCBI Taxonomy" id="1234261"/>
    <lineage>
        <taxon>Eukaryota</taxon>
        <taxon>Metazoa</taxon>
        <taxon>Spiralia</taxon>
        <taxon>Gnathifera</taxon>
        <taxon>Rotifera</taxon>
        <taxon>Eurotatoria</taxon>
        <taxon>Bdelloidea</taxon>
        <taxon>Philodinida</taxon>
        <taxon>Philodinidae</taxon>
        <taxon>Didymodactylos</taxon>
    </lineage>
</organism>
<dbReference type="InterPro" id="IPR016024">
    <property type="entry name" value="ARM-type_fold"/>
</dbReference>
<feature type="coiled-coil region" evidence="1">
    <location>
        <begin position="1047"/>
        <end position="1074"/>
    </location>
</feature>
<dbReference type="PROSITE" id="PS51444">
    <property type="entry name" value="FH2"/>
    <property type="match status" value="1"/>
</dbReference>
<dbReference type="InterPro" id="IPR014768">
    <property type="entry name" value="GBD/FH3_dom"/>
</dbReference>
<feature type="coiled-coil region" evidence="1">
    <location>
        <begin position="514"/>
        <end position="548"/>
    </location>
</feature>
<keyword evidence="1" id="KW-0175">Coiled coil</keyword>
<dbReference type="InterPro" id="IPR015425">
    <property type="entry name" value="FH2_Formin"/>
</dbReference>
<dbReference type="InterPro" id="IPR051412">
    <property type="entry name" value="Formin_Homology_Diaphanous_sf"/>
</dbReference>
<dbReference type="SUPFAM" id="SSF101447">
    <property type="entry name" value="Formin homology 2 domain (FH2 domain)"/>
    <property type="match status" value="1"/>
</dbReference>
<evidence type="ECO:0000256" key="2">
    <source>
        <dbReference type="SAM" id="MobiDB-lite"/>
    </source>
</evidence>
<protein>
    <submittedName>
        <fullName evidence="5">Uncharacterized protein</fullName>
    </submittedName>
</protein>